<keyword evidence="2" id="KW-1003">Cell membrane</keyword>
<feature type="region of interest" description="Disordered" evidence="8">
    <location>
        <begin position="539"/>
        <end position="571"/>
    </location>
</feature>
<dbReference type="GO" id="GO:0010041">
    <property type="term" value="P:response to iron(III) ion"/>
    <property type="evidence" value="ECO:0007669"/>
    <property type="project" value="TreeGrafter"/>
</dbReference>
<feature type="compositionally biased region" description="Gly residues" evidence="8">
    <location>
        <begin position="542"/>
        <end position="552"/>
    </location>
</feature>
<dbReference type="InterPro" id="IPR056785">
    <property type="entry name" value="YkcA/B-like_C"/>
</dbReference>
<dbReference type="EMBL" id="JAAXPC010000004">
    <property type="protein sequence ID" value="NKY01616.1"/>
    <property type="molecule type" value="Genomic_DNA"/>
</dbReference>
<feature type="compositionally biased region" description="Gly residues" evidence="8">
    <location>
        <begin position="561"/>
        <end position="571"/>
    </location>
</feature>
<dbReference type="AlphaFoldDB" id="A0A846WKR7"/>
<evidence type="ECO:0000259" key="10">
    <source>
        <dbReference type="Pfam" id="PF13231"/>
    </source>
</evidence>
<dbReference type="Pfam" id="PF24878">
    <property type="entry name" value="YkcB_C"/>
    <property type="match status" value="1"/>
</dbReference>
<evidence type="ECO:0000256" key="6">
    <source>
        <dbReference type="ARBA" id="ARBA00022989"/>
    </source>
</evidence>
<evidence type="ECO:0000256" key="4">
    <source>
        <dbReference type="ARBA" id="ARBA00022679"/>
    </source>
</evidence>
<keyword evidence="6 9" id="KW-1133">Transmembrane helix</keyword>
<feature type="transmembrane region" description="Helical" evidence="9">
    <location>
        <begin position="206"/>
        <end position="239"/>
    </location>
</feature>
<keyword evidence="7 9" id="KW-0472">Membrane</keyword>
<comment type="caution">
    <text evidence="12">The sequence shown here is derived from an EMBL/GenBank/DDBJ whole genome shotgun (WGS) entry which is preliminary data.</text>
</comment>
<feature type="domain" description="Putative mannosyltransferase YkcA/B-like C-terminal" evidence="11">
    <location>
        <begin position="621"/>
        <end position="710"/>
    </location>
</feature>
<evidence type="ECO:0000313" key="13">
    <source>
        <dbReference type="Proteomes" id="UP000563898"/>
    </source>
</evidence>
<keyword evidence="3" id="KW-0328">Glycosyltransferase</keyword>
<dbReference type="PANTHER" id="PTHR33908:SF3">
    <property type="entry name" value="UNDECAPRENYL PHOSPHATE-ALPHA-4-AMINO-4-DEOXY-L-ARABINOSE ARABINOSYL TRANSFERASE"/>
    <property type="match status" value="1"/>
</dbReference>
<evidence type="ECO:0000259" key="11">
    <source>
        <dbReference type="Pfam" id="PF24878"/>
    </source>
</evidence>
<feature type="transmembrane region" description="Helical" evidence="9">
    <location>
        <begin position="182"/>
        <end position="200"/>
    </location>
</feature>
<organism evidence="12 13">
    <name type="scientific">Gordonia polyisoprenivorans</name>
    <dbReference type="NCBI Taxonomy" id="84595"/>
    <lineage>
        <taxon>Bacteria</taxon>
        <taxon>Bacillati</taxon>
        <taxon>Actinomycetota</taxon>
        <taxon>Actinomycetes</taxon>
        <taxon>Mycobacteriales</taxon>
        <taxon>Gordoniaceae</taxon>
        <taxon>Gordonia</taxon>
    </lineage>
</organism>
<dbReference type="GO" id="GO:0005886">
    <property type="term" value="C:plasma membrane"/>
    <property type="evidence" value="ECO:0007669"/>
    <property type="project" value="UniProtKB-SubCell"/>
</dbReference>
<dbReference type="PANTHER" id="PTHR33908">
    <property type="entry name" value="MANNOSYLTRANSFERASE YKCB-RELATED"/>
    <property type="match status" value="1"/>
</dbReference>
<feature type="transmembrane region" description="Helical" evidence="9">
    <location>
        <begin position="476"/>
        <end position="495"/>
    </location>
</feature>
<evidence type="ECO:0000256" key="5">
    <source>
        <dbReference type="ARBA" id="ARBA00022692"/>
    </source>
</evidence>
<feature type="transmembrane region" description="Helical" evidence="9">
    <location>
        <begin position="361"/>
        <end position="382"/>
    </location>
</feature>
<feature type="transmembrane region" description="Helical" evidence="9">
    <location>
        <begin position="251"/>
        <end position="267"/>
    </location>
</feature>
<reference evidence="12 13" key="1">
    <citation type="submission" date="2020-04" db="EMBL/GenBank/DDBJ databases">
        <title>MicrobeNet Type strains.</title>
        <authorList>
            <person name="Nicholson A.C."/>
        </authorList>
    </citation>
    <scope>NUCLEOTIDE SEQUENCE [LARGE SCALE GENOMIC DNA]</scope>
    <source>
        <strain evidence="12 13">ATCC BAA-14</strain>
    </source>
</reference>
<dbReference type="InterPro" id="IPR038731">
    <property type="entry name" value="RgtA/B/C-like"/>
</dbReference>
<keyword evidence="5 9" id="KW-0812">Transmembrane</keyword>
<dbReference type="Pfam" id="PF13231">
    <property type="entry name" value="PMT_2"/>
    <property type="match status" value="1"/>
</dbReference>
<feature type="transmembrane region" description="Helical" evidence="9">
    <location>
        <begin position="502"/>
        <end position="521"/>
    </location>
</feature>
<keyword evidence="4 12" id="KW-0808">Transferase</keyword>
<dbReference type="GO" id="GO:0009103">
    <property type="term" value="P:lipopolysaccharide biosynthetic process"/>
    <property type="evidence" value="ECO:0007669"/>
    <property type="project" value="UniProtKB-ARBA"/>
</dbReference>
<protein>
    <submittedName>
        <fullName evidence="12">Glycosyltransferase family 39 protein</fullName>
    </submittedName>
</protein>
<feature type="transmembrane region" description="Helical" evidence="9">
    <location>
        <begin position="446"/>
        <end position="464"/>
    </location>
</feature>
<gene>
    <name evidence="12" type="ORF">HGA05_08540</name>
</gene>
<comment type="subcellular location">
    <subcellularLocation>
        <location evidence="1">Cell membrane</location>
        <topology evidence="1">Multi-pass membrane protein</topology>
    </subcellularLocation>
</comment>
<feature type="transmembrane region" description="Helical" evidence="9">
    <location>
        <begin position="419"/>
        <end position="439"/>
    </location>
</feature>
<evidence type="ECO:0000256" key="3">
    <source>
        <dbReference type="ARBA" id="ARBA00022676"/>
    </source>
</evidence>
<proteinExistence type="predicted"/>
<accession>A0A846WKR7</accession>
<evidence type="ECO:0000256" key="8">
    <source>
        <dbReference type="SAM" id="MobiDB-lite"/>
    </source>
</evidence>
<evidence type="ECO:0000256" key="1">
    <source>
        <dbReference type="ARBA" id="ARBA00004651"/>
    </source>
</evidence>
<feature type="transmembrane region" description="Helical" evidence="9">
    <location>
        <begin position="128"/>
        <end position="148"/>
    </location>
</feature>
<sequence>MKETMSERDKSSIPENSPPTSTTSPVAAPDENSRGRSPVSVPADPPAVWKWSTLAALIVVTAIIDLWHLSLNGWANSFYSAAIQAGSQSWKAWFFGSSDMANSITVDKPPASLWIPAISVRIFGLNSWAILVPNALMGVASVALLYWITRRYLGHWAGILAGGVLALTPVAAMMFRFNNPEALLILLMIAAVWACLRAVEDGRLRWMILVGVFVGFGFLTKQLQVMLIVPPLALTYLAFGPHGWVKRVGHLVAALAALVVSAGWWILTVELWPASSRPWIGGSQNNSILELTLGYNGFGRLSGDETGSVMPGGGRGYDRGAFGGMGFPGDFGGPGGPGGRGGMWGETGIWRMFQPAQGGQIAWLIPSALILGVGALVILGRYRSAARTDPRRAYLSVWGLWLVITMAVFSFMAGIFHSYYTAALAPAVAAVLAGGAAVAWRVRERLWVRILLAVAVWFGAIWAFVLLGRSPDFVPWLRWIVLFVGVVGGAVMLLAHRVYLSSLALVLALVAGLAGPLAYTIDTITTAKQGSIISAGPRVEGDGPGGFGGPGRGNRRPQMPGGMGQMPGMGQGQMPGGMGRFPGMGQMPGGFGGRTGAYGGMGGMGGPAGGLLMGSTPSAEMVATLRSNADDFTWVAAAIGSNTASGYQLESGYSVMPIGGFNGTDPSPTLAQFQKLVEQKEIHYFIGGGMMMGGRSDGPSAQITEWVESHFTKLTIDNVTLYDLTSPT</sequence>
<feature type="domain" description="Glycosyltransferase RgtA/B/C/D-like" evidence="10">
    <location>
        <begin position="107"/>
        <end position="264"/>
    </location>
</feature>
<feature type="region of interest" description="Disordered" evidence="8">
    <location>
        <begin position="1"/>
        <end position="41"/>
    </location>
</feature>
<name>A0A846WKR7_9ACTN</name>
<feature type="transmembrane region" description="Helical" evidence="9">
    <location>
        <begin position="154"/>
        <end position="175"/>
    </location>
</feature>
<dbReference type="GO" id="GO:0016763">
    <property type="term" value="F:pentosyltransferase activity"/>
    <property type="evidence" value="ECO:0007669"/>
    <property type="project" value="TreeGrafter"/>
</dbReference>
<dbReference type="InterPro" id="IPR050297">
    <property type="entry name" value="LipidA_mod_glycosyltrf_83"/>
</dbReference>
<feature type="transmembrane region" description="Helical" evidence="9">
    <location>
        <begin position="394"/>
        <end position="413"/>
    </location>
</feature>
<evidence type="ECO:0000256" key="9">
    <source>
        <dbReference type="SAM" id="Phobius"/>
    </source>
</evidence>
<evidence type="ECO:0000313" key="12">
    <source>
        <dbReference type="EMBL" id="NKY01616.1"/>
    </source>
</evidence>
<feature type="compositionally biased region" description="Basic and acidic residues" evidence="8">
    <location>
        <begin position="1"/>
        <end position="12"/>
    </location>
</feature>
<evidence type="ECO:0000256" key="7">
    <source>
        <dbReference type="ARBA" id="ARBA00023136"/>
    </source>
</evidence>
<dbReference type="Proteomes" id="UP000563898">
    <property type="component" value="Unassembled WGS sequence"/>
</dbReference>
<evidence type="ECO:0000256" key="2">
    <source>
        <dbReference type="ARBA" id="ARBA00022475"/>
    </source>
</evidence>